<reference evidence="1" key="1">
    <citation type="submission" date="2018-05" db="EMBL/GenBank/DDBJ databases">
        <authorList>
            <person name="Lanie J.A."/>
            <person name="Ng W.-L."/>
            <person name="Kazmierczak K.M."/>
            <person name="Andrzejewski T.M."/>
            <person name="Davidsen T.M."/>
            <person name="Wayne K.J."/>
            <person name="Tettelin H."/>
            <person name="Glass J.I."/>
            <person name="Rusch D."/>
            <person name="Podicherti R."/>
            <person name="Tsui H.-C.T."/>
            <person name="Winkler M.E."/>
        </authorList>
    </citation>
    <scope>NUCLEOTIDE SEQUENCE</scope>
</reference>
<feature type="non-terminal residue" evidence="1">
    <location>
        <position position="235"/>
    </location>
</feature>
<accession>A0A383DMQ6</accession>
<sequence>EKGLLITSITEITLIDDPIPLTAALVSFLAPAFSALPGGLPLRFDLEPQLAPVVTGADGPNGETAELQVAHLLLTVRSNDGSETEHLSFVVDLTVGLNAELDELGQLNFSLGTLDPTLLGVAIIDNPLGVDEASFAGVIQVFLPTLFPEIAASLGAFPLPSLAGLTFSLVEASRNGDFLSLFLSVPKNDDQHAVLFDGLGVVVYETEPGNFSGGHYVQALPTSFETASNAEDNQL</sequence>
<feature type="non-terminal residue" evidence="1">
    <location>
        <position position="1"/>
    </location>
</feature>
<name>A0A383DMQ6_9ZZZZ</name>
<dbReference type="Gene3D" id="3.15.20.10">
    <property type="entry name" value="Bactericidal permeability-increasing protein, domain 2"/>
    <property type="match status" value="1"/>
</dbReference>
<dbReference type="EMBL" id="UINC01218511">
    <property type="protein sequence ID" value="SVE45563.1"/>
    <property type="molecule type" value="Genomic_DNA"/>
</dbReference>
<gene>
    <name evidence="1" type="ORF">METZ01_LOCUS498417</name>
</gene>
<organism evidence="1">
    <name type="scientific">marine metagenome</name>
    <dbReference type="NCBI Taxonomy" id="408172"/>
    <lineage>
        <taxon>unclassified sequences</taxon>
        <taxon>metagenomes</taxon>
        <taxon>ecological metagenomes</taxon>
    </lineage>
</organism>
<proteinExistence type="predicted"/>
<evidence type="ECO:0000313" key="1">
    <source>
        <dbReference type="EMBL" id="SVE45563.1"/>
    </source>
</evidence>
<protein>
    <submittedName>
        <fullName evidence="1">Uncharacterized protein</fullName>
    </submittedName>
</protein>
<dbReference type="AlphaFoldDB" id="A0A383DMQ6"/>